<dbReference type="Proteomes" id="UP000324222">
    <property type="component" value="Unassembled WGS sequence"/>
</dbReference>
<sequence>MFLYIKTEPKLQGVTLATARQECSRTLLPSLPPCLPARLPRFLAGWVTGMWLSFNIHGVGLESCNVAMLVVVVVVDGEGGGKGRYRMEESNDSWCSELV</sequence>
<name>A0A5B7JSV0_PORTR</name>
<evidence type="ECO:0000313" key="1">
    <source>
        <dbReference type="EMBL" id="MPC97376.1"/>
    </source>
</evidence>
<organism evidence="1 2">
    <name type="scientific">Portunus trituberculatus</name>
    <name type="common">Swimming crab</name>
    <name type="synonym">Neptunus trituberculatus</name>
    <dbReference type="NCBI Taxonomy" id="210409"/>
    <lineage>
        <taxon>Eukaryota</taxon>
        <taxon>Metazoa</taxon>
        <taxon>Ecdysozoa</taxon>
        <taxon>Arthropoda</taxon>
        <taxon>Crustacea</taxon>
        <taxon>Multicrustacea</taxon>
        <taxon>Malacostraca</taxon>
        <taxon>Eumalacostraca</taxon>
        <taxon>Eucarida</taxon>
        <taxon>Decapoda</taxon>
        <taxon>Pleocyemata</taxon>
        <taxon>Brachyura</taxon>
        <taxon>Eubrachyura</taxon>
        <taxon>Portunoidea</taxon>
        <taxon>Portunidae</taxon>
        <taxon>Portuninae</taxon>
        <taxon>Portunus</taxon>
    </lineage>
</organism>
<keyword evidence="2" id="KW-1185">Reference proteome</keyword>
<reference evidence="1 2" key="1">
    <citation type="submission" date="2019-05" db="EMBL/GenBank/DDBJ databases">
        <title>Another draft genome of Portunus trituberculatus and its Hox gene families provides insights of decapod evolution.</title>
        <authorList>
            <person name="Jeong J.-H."/>
            <person name="Song I."/>
            <person name="Kim S."/>
            <person name="Choi T."/>
            <person name="Kim D."/>
            <person name="Ryu S."/>
            <person name="Kim W."/>
        </authorList>
    </citation>
    <scope>NUCLEOTIDE SEQUENCE [LARGE SCALE GENOMIC DNA]</scope>
    <source>
        <tissue evidence="1">Muscle</tissue>
    </source>
</reference>
<dbReference type="EMBL" id="VSRR010109684">
    <property type="protein sequence ID" value="MPC97376.1"/>
    <property type="molecule type" value="Genomic_DNA"/>
</dbReference>
<dbReference type="AlphaFoldDB" id="A0A5B7JSV0"/>
<protein>
    <submittedName>
        <fullName evidence="1">Uncharacterized protein</fullName>
    </submittedName>
</protein>
<accession>A0A5B7JSV0</accession>
<proteinExistence type="predicted"/>
<comment type="caution">
    <text evidence="1">The sequence shown here is derived from an EMBL/GenBank/DDBJ whole genome shotgun (WGS) entry which is preliminary data.</text>
</comment>
<evidence type="ECO:0000313" key="2">
    <source>
        <dbReference type="Proteomes" id="UP000324222"/>
    </source>
</evidence>
<gene>
    <name evidence="1" type="ORF">E2C01_092689</name>
</gene>